<name>A0AAD6XQU8_9AGAR</name>
<dbReference type="EMBL" id="JARJCN010000027">
    <property type="protein sequence ID" value="KAJ7088042.1"/>
    <property type="molecule type" value="Genomic_DNA"/>
</dbReference>
<dbReference type="AlphaFoldDB" id="A0AAD6XQU8"/>
<evidence type="ECO:0000256" key="1">
    <source>
        <dbReference type="SAM" id="MobiDB-lite"/>
    </source>
</evidence>
<dbReference type="Proteomes" id="UP001222325">
    <property type="component" value="Unassembled WGS sequence"/>
</dbReference>
<feature type="region of interest" description="Disordered" evidence="1">
    <location>
        <begin position="1"/>
        <end position="26"/>
    </location>
</feature>
<evidence type="ECO:0000313" key="2">
    <source>
        <dbReference type="EMBL" id="KAJ7088042.1"/>
    </source>
</evidence>
<protein>
    <recommendedName>
        <fullName evidence="4">BTB domain-containing protein</fullName>
    </recommendedName>
</protein>
<evidence type="ECO:0008006" key="4">
    <source>
        <dbReference type="Google" id="ProtNLM"/>
    </source>
</evidence>
<sequence>MSTRTSTRRPRTDDEPNPGPPPRRRRVMVASEAPEPPLIEDPTYQIDDRVCFLRVENQLFKIHLFHLLRDEESVFHDMLAMPGGSAAPQGSTRADPVVLAGDTLAQIRAFHRLAYASPLEAQVSAYTRRDLGFLVDCALFAHKYELKGFLHLALDAIGSIGTRLTLNDIPIAITTALLRLTWLQGPKRFTAPGTREFLIREVLQSSIMAQIRAQSSFEHLKIMLDRCEQYDFRVLLGEIYHFYLCKMTSRSQASESPVVFTFPDPSLPELHRTRLMRGFWSLAECWRHFVANVPPLTVSGCIHPSTHTEVCTPQWRRAWRAAASDQRVRGIGPLDFVAKLTAFREALERTGCYRLSFDTLHPVSEFLRKMKASLADHFMGPLPTVE</sequence>
<gene>
    <name evidence="2" type="ORF">B0H15DRAFT_1022609</name>
</gene>
<accession>A0AAD6XQU8</accession>
<evidence type="ECO:0000313" key="3">
    <source>
        <dbReference type="Proteomes" id="UP001222325"/>
    </source>
</evidence>
<proteinExistence type="predicted"/>
<reference evidence="2" key="1">
    <citation type="submission" date="2023-03" db="EMBL/GenBank/DDBJ databases">
        <title>Massive genome expansion in bonnet fungi (Mycena s.s.) driven by repeated elements and novel gene families across ecological guilds.</title>
        <authorList>
            <consortium name="Lawrence Berkeley National Laboratory"/>
            <person name="Harder C.B."/>
            <person name="Miyauchi S."/>
            <person name="Viragh M."/>
            <person name="Kuo A."/>
            <person name="Thoen E."/>
            <person name="Andreopoulos B."/>
            <person name="Lu D."/>
            <person name="Skrede I."/>
            <person name="Drula E."/>
            <person name="Henrissat B."/>
            <person name="Morin E."/>
            <person name="Kohler A."/>
            <person name="Barry K."/>
            <person name="LaButti K."/>
            <person name="Morin E."/>
            <person name="Salamov A."/>
            <person name="Lipzen A."/>
            <person name="Mereny Z."/>
            <person name="Hegedus B."/>
            <person name="Baldrian P."/>
            <person name="Stursova M."/>
            <person name="Weitz H."/>
            <person name="Taylor A."/>
            <person name="Grigoriev I.V."/>
            <person name="Nagy L.G."/>
            <person name="Martin F."/>
            <person name="Kauserud H."/>
        </authorList>
    </citation>
    <scope>NUCLEOTIDE SEQUENCE</scope>
    <source>
        <strain evidence="2">CBHHK173m</strain>
    </source>
</reference>
<keyword evidence="3" id="KW-1185">Reference proteome</keyword>
<comment type="caution">
    <text evidence="2">The sequence shown here is derived from an EMBL/GenBank/DDBJ whole genome shotgun (WGS) entry which is preliminary data.</text>
</comment>
<organism evidence="2 3">
    <name type="scientific">Mycena belliarum</name>
    <dbReference type="NCBI Taxonomy" id="1033014"/>
    <lineage>
        <taxon>Eukaryota</taxon>
        <taxon>Fungi</taxon>
        <taxon>Dikarya</taxon>
        <taxon>Basidiomycota</taxon>
        <taxon>Agaricomycotina</taxon>
        <taxon>Agaricomycetes</taxon>
        <taxon>Agaricomycetidae</taxon>
        <taxon>Agaricales</taxon>
        <taxon>Marasmiineae</taxon>
        <taxon>Mycenaceae</taxon>
        <taxon>Mycena</taxon>
    </lineage>
</organism>